<keyword evidence="9" id="KW-1185">Reference proteome</keyword>
<feature type="region of interest" description="Disordered" evidence="5">
    <location>
        <begin position="1691"/>
        <end position="1730"/>
    </location>
</feature>
<dbReference type="GO" id="GO:0005524">
    <property type="term" value="F:ATP binding"/>
    <property type="evidence" value="ECO:0007669"/>
    <property type="project" value="UniProtKB-KW"/>
</dbReference>
<dbReference type="InterPro" id="IPR052431">
    <property type="entry name" value="SKI2_subfamily_helicases"/>
</dbReference>
<keyword evidence="3" id="KW-0347">Helicase</keyword>
<dbReference type="Pfam" id="PF00270">
    <property type="entry name" value="DEAD"/>
    <property type="match status" value="1"/>
</dbReference>
<evidence type="ECO:0000256" key="5">
    <source>
        <dbReference type="SAM" id="MobiDB-lite"/>
    </source>
</evidence>
<feature type="compositionally biased region" description="Acidic residues" evidence="5">
    <location>
        <begin position="1706"/>
        <end position="1722"/>
    </location>
</feature>
<evidence type="ECO:0000259" key="7">
    <source>
        <dbReference type="PROSITE" id="PS51194"/>
    </source>
</evidence>
<dbReference type="InterPro" id="IPR011545">
    <property type="entry name" value="DEAD/DEAH_box_helicase_dom"/>
</dbReference>
<evidence type="ECO:0000259" key="6">
    <source>
        <dbReference type="PROSITE" id="PS51192"/>
    </source>
</evidence>
<dbReference type="Proteomes" id="UP000623467">
    <property type="component" value="Unassembled WGS sequence"/>
</dbReference>
<organism evidence="8 9">
    <name type="scientific">Mycena sanguinolenta</name>
    <dbReference type="NCBI Taxonomy" id="230812"/>
    <lineage>
        <taxon>Eukaryota</taxon>
        <taxon>Fungi</taxon>
        <taxon>Dikarya</taxon>
        <taxon>Basidiomycota</taxon>
        <taxon>Agaricomycotina</taxon>
        <taxon>Agaricomycetes</taxon>
        <taxon>Agaricomycetidae</taxon>
        <taxon>Agaricales</taxon>
        <taxon>Marasmiineae</taxon>
        <taxon>Mycenaceae</taxon>
        <taxon>Mycena</taxon>
    </lineage>
</organism>
<dbReference type="SMART" id="SM00490">
    <property type="entry name" value="HELICc"/>
    <property type="match status" value="1"/>
</dbReference>
<dbReference type="InterPro" id="IPR059032">
    <property type="entry name" value="WHD_DDX60"/>
</dbReference>
<keyword evidence="1" id="KW-0547">Nucleotide-binding</keyword>
<feature type="domain" description="Helicase ATP-binding" evidence="6">
    <location>
        <begin position="766"/>
        <end position="954"/>
    </location>
</feature>
<comment type="caution">
    <text evidence="8">The sequence shown here is derived from an EMBL/GenBank/DDBJ whole genome shotgun (WGS) entry which is preliminary data.</text>
</comment>
<evidence type="ECO:0000313" key="8">
    <source>
        <dbReference type="EMBL" id="KAF7330143.1"/>
    </source>
</evidence>
<feature type="domain" description="Helicase C-terminal" evidence="7">
    <location>
        <begin position="1203"/>
        <end position="1374"/>
    </location>
</feature>
<sequence>MDLENFDDLDELEAPLSTENISISAQQALEELDQRWFTSATRRARWMDLLGDYAGAELFLISGESLLQRVLDDPLLAIGRDDGSFQILHAYYILERILLEFVNRKANFEIVFWEANYHSTVNTGHSCFNVASRYLARSLLFEHLVKLDSVTVHTFNDLEDPSWLQFEITRRPMFVLVNDGGVSSKSDRFHKERALLQRLFLFQLVNGGMAIGLLNGAEFRDSKISTFVYHGEANRRTQQHLSNNIFDAADRGRALLDAEVAASMPTQTISRLSAELPCTPIRSRLVRFSQRAVEDLRFEFSHQLLFLFLLHATILPDLSLPERARPSQELKPDLMELLSNLFFPRVFLLVSHLPFDIDGRVFLFLISTVIIHPSTSFSDLVGSIAYEEARAVWSPLPIPDFRAFQRRYTDGRTNAAQVPGQTTRIYNLLPFNHPVFNFNSLSLPDVSVGEETPTSSSHLDFGIRFSDTSHWHNSRSILPSHLGGDDHRVLDERQRLRENRSNQRFMATLQKSAATLTGALGTTLQQITIISTKNASKDSRTPKSQERGHSESWKSGKKGKTALNSTQQLRERIKQEKAASQEDVSYKWWLKELNEMSRLTTTDKVEKLRSLFRNKRSEEPMLGLEMRLYSVHLLLRQWIESPEPDSALVRDKFTIAIMQEVKAICDRNAMTKAAADVIDGVLTSLGFAGYSSSLTSPNLPDRPLAFPFENLLKSSSKKPRYKFMGITEHPIEWQLRLFGEFMDRSMDSASDSRVSFKPDAWQREVLDCIDKRFSVLVIAPTSAGKTFISYYSMEKILRDSDDGILVYIAPTKALVTQIAAEIYARFKKTLTGQSLWAIHTRDYRVNDPLKCQILVTVPEILATLLLSPPLARVWTPRLKSSAKSSWTKFIQLVNKKGASLPNTNGITPFSLRSLGSVWEQIILMAPCPIVGLSATVGSPEDFSQWLESVQNAHGFKYRVIQHPHRYSHLRKFYYRIDEHTLPPQFTGLVSHRDTQRSLFLHPISLMSFGTRSIPDDLALEASDTLALYRALSQHAPGRYMSLNPQTFFRSDDGPRLLVQKDIILYERALKEALVPLLEASPGNNGSDIVSELQHSKLRSLEDPNMIPSRKRYIQNLIFLLSDLHVKDELPAILFSFDRTDCEIMAQVLLLTLKTAESNWRDEDPKWTEKIEQWKRWTARAKDRERVAAKAARRRKDDDDDERPGEHDYSWESSFDPSDPSPQFSFAGTTAYSKSDLAEHIQDLRRWAPDWALDALERGVGVHHAGMNKKYRNLIESLFRQGFIRVMIATGTLALGINAPAKTAVFCGDSPFLTALMYRQCSGRAGRRGFDLLGNVVFYGLPMERVQRLVLSRLPPLGGNFPLTPTLSLRLMNLLSGSNDAEVAVSAVQSILKLPRVSFVSDVGQAQLLHHMRFSIEYLRRSGLLDKDGKPLDLFSMAAHLYYHEPSNFALVALLRSGALHDLCNQNPIAAKKDFILVMAHLFGRRYISRVWANEKTLAAARNSPSMVVLPDLPKPVRDVWKYHDQQILQTFTGYALACSAQLEKEVGQDNRLPLSKISYAPLEQQDHSILRTRLRETAVRVVARSAFVANSGHTDVFGSIDELARSTRNDLHLTDNSIPSLKHLTSQGEHLLNAYLFDFYIHGQVSTLAKANGIRRGDVWYLLQDFSLSLRTIQTSLRKLFLAIPGNATEDPDAVDPQLHDPAEMEEREDEDATEIGGELEGDFERPAGVSDGDWKLYKIASGALKDFDEKFRAMWA</sequence>
<dbReference type="PANTHER" id="PTHR44533:SF4">
    <property type="entry name" value="DEAD_H RNA HELICASE, PUTATIVE-RELATED"/>
    <property type="match status" value="1"/>
</dbReference>
<dbReference type="GO" id="GO:0005737">
    <property type="term" value="C:cytoplasm"/>
    <property type="evidence" value="ECO:0007669"/>
    <property type="project" value="TreeGrafter"/>
</dbReference>
<dbReference type="GO" id="GO:0016787">
    <property type="term" value="F:hydrolase activity"/>
    <property type="evidence" value="ECO:0007669"/>
    <property type="project" value="UniProtKB-KW"/>
</dbReference>
<dbReference type="SMART" id="SM00487">
    <property type="entry name" value="DEXDc"/>
    <property type="match status" value="1"/>
</dbReference>
<dbReference type="GO" id="GO:0004386">
    <property type="term" value="F:helicase activity"/>
    <property type="evidence" value="ECO:0007669"/>
    <property type="project" value="UniProtKB-KW"/>
</dbReference>
<dbReference type="Pfam" id="PF23002">
    <property type="entry name" value="PIN-like_DDX60"/>
    <property type="match status" value="1"/>
</dbReference>
<feature type="region of interest" description="Disordered" evidence="5">
    <location>
        <begin position="1187"/>
        <end position="1219"/>
    </location>
</feature>
<dbReference type="InterPro" id="IPR027417">
    <property type="entry name" value="P-loop_NTPase"/>
</dbReference>
<evidence type="ECO:0000256" key="1">
    <source>
        <dbReference type="ARBA" id="ARBA00022741"/>
    </source>
</evidence>
<proteinExistence type="predicted"/>
<dbReference type="Pfam" id="PF26076">
    <property type="entry name" value="WHD_DDX60"/>
    <property type="match status" value="1"/>
</dbReference>
<feature type="region of interest" description="Disordered" evidence="5">
    <location>
        <begin position="533"/>
        <end position="576"/>
    </location>
</feature>
<dbReference type="InterPro" id="IPR001650">
    <property type="entry name" value="Helicase_C-like"/>
</dbReference>
<evidence type="ECO:0000256" key="2">
    <source>
        <dbReference type="ARBA" id="ARBA00022801"/>
    </source>
</evidence>
<keyword evidence="4" id="KW-0067">ATP-binding</keyword>
<dbReference type="PROSITE" id="PS51194">
    <property type="entry name" value="HELICASE_CTER"/>
    <property type="match status" value="1"/>
</dbReference>
<keyword evidence="2" id="KW-0378">Hydrolase</keyword>
<protein>
    <recommendedName>
        <fullName evidence="10">DEAD/DEAH box helicase</fullName>
    </recommendedName>
</protein>
<evidence type="ECO:0000256" key="3">
    <source>
        <dbReference type="ARBA" id="ARBA00022806"/>
    </source>
</evidence>
<dbReference type="GO" id="GO:0003676">
    <property type="term" value="F:nucleic acid binding"/>
    <property type="evidence" value="ECO:0007669"/>
    <property type="project" value="InterPro"/>
</dbReference>
<accession>A0A8H6WWX2</accession>
<dbReference type="PROSITE" id="PS51192">
    <property type="entry name" value="HELICASE_ATP_BIND_1"/>
    <property type="match status" value="1"/>
</dbReference>
<name>A0A8H6WWX2_9AGAR</name>
<evidence type="ECO:0000313" key="9">
    <source>
        <dbReference type="Proteomes" id="UP000623467"/>
    </source>
</evidence>
<feature type="compositionally biased region" description="Basic and acidic residues" evidence="5">
    <location>
        <begin position="535"/>
        <end position="554"/>
    </location>
</feature>
<dbReference type="PANTHER" id="PTHR44533">
    <property type="entry name" value="DEAD/H RNA HELICASE, PUTATIVE-RELATED"/>
    <property type="match status" value="1"/>
</dbReference>
<dbReference type="Pfam" id="PF00271">
    <property type="entry name" value="Helicase_C"/>
    <property type="match status" value="1"/>
</dbReference>
<gene>
    <name evidence="8" type="ORF">MSAN_02464300</name>
</gene>
<evidence type="ECO:0000256" key="4">
    <source>
        <dbReference type="ARBA" id="ARBA00022840"/>
    </source>
</evidence>
<dbReference type="SUPFAM" id="SSF52540">
    <property type="entry name" value="P-loop containing nucleoside triphosphate hydrolases"/>
    <property type="match status" value="2"/>
</dbReference>
<dbReference type="InterPro" id="IPR055124">
    <property type="entry name" value="PIN-like_DDX60"/>
</dbReference>
<dbReference type="InterPro" id="IPR014001">
    <property type="entry name" value="Helicase_ATP-bd"/>
</dbReference>
<dbReference type="Gene3D" id="3.40.50.300">
    <property type="entry name" value="P-loop containing nucleotide triphosphate hydrolases"/>
    <property type="match status" value="3"/>
</dbReference>
<reference evidence="8" key="1">
    <citation type="submission" date="2020-05" db="EMBL/GenBank/DDBJ databases">
        <title>Mycena genomes resolve the evolution of fungal bioluminescence.</title>
        <authorList>
            <person name="Tsai I.J."/>
        </authorList>
    </citation>
    <scope>NUCLEOTIDE SEQUENCE</scope>
    <source>
        <strain evidence="8">160909Yilan</strain>
    </source>
</reference>
<evidence type="ECO:0008006" key="10">
    <source>
        <dbReference type="Google" id="ProtNLM"/>
    </source>
</evidence>
<dbReference type="OrthoDB" id="2320933at2759"/>
<dbReference type="EMBL" id="JACAZH010000069">
    <property type="protein sequence ID" value="KAF7330143.1"/>
    <property type="molecule type" value="Genomic_DNA"/>
</dbReference>